<feature type="domain" description="N-acetyltransferase" evidence="1">
    <location>
        <begin position="7"/>
        <end position="161"/>
    </location>
</feature>
<dbReference type="InterPro" id="IPR052777">
    <property type="entry name" value="Acetyltransferase_Enz"/>
</dbReference>
<organism evidence="2 3">
    <name type="scientific">Roseibium hamelinense</name>
    <dbReference type="NCBI Taxonomy" id="150831"/>
    <lineage>
        <taxon>Bacteria</taxon>
        <taxon>Pseudomonadati</taxon>
        <taxon>Pseudomonadota</taxon>
        <taxon>Alphaproteobacteria</taxon>
        <taxon>Hyphomicrobiales</taxon>
        <taxon>Stappiaceae</taxon>
        <taxon>Roseibium</taxon>
    </lineage>
</organism>
<dbReference type="Proteomes" id="UP000320593">
    <property type="component" value="Unassembled WGS sequence"/>
</dbReference>
<dbReference type="PANTHER" id="PTHR43305:SF1">
    <property type="entry name" value="FAMILY N-ACETYLTRANSFERASE, PUTATIVE (AFU_ORTHOLOGUE AFUA_2G01380)-RELATED"/>
    <property type="match status" value="1"/>
</dbReference>
<dbReference type="PANTHER" id="PTHR43305">
    <property type="entry name" value="FAMILY N-ACETYLTRANSFERASE, PUTATIVE (AFU_ORTHOLOGUE AFUA_2G01380)-RELATED"/>
    <property type="match status" value="1"/>
</dbReference>
<dbReference type="EMBL" id="VLLF01000003">
    <property type="protein sequence ID" value="TWI89473.1"/>
    <property type="molecule type" value="Genomic_DNA"/>
</dbReference>
<dbReference type="AlphaFoldDB" id="A0A562T822"/>
<gene>
    <name evidence="2" type="ORF">JM93_01676</name>
</gene>
<reference evidence="2 3" key="1">
    <citation type="submission" date="2019-07" db="EMBL/GenBank/DDBJ databases">
        <title>Genomic Encyclopedia of Archaeal and Bacterial Type Strains, Phase II (KMG-II): from individual species to whole genera.</title>
        <authorList>
            <person name="Goeker M."/>
        </authorList>
    </citation>
    <scope>NUCLEOTIDE SEQUENCE [LARGE SCALE GENOMIC DNA]</scope>
    <source>
        <strain evidence="2 3">ATCC BAA-252</strain>
    </source>
</reference>
<evidence type="ECO:0000313" key="3">
    <source>
        <dbReference type="Proteomes" id="UP000320593"/>
    </source>
</evidence>
<proteinExistence type="predicted"/>
<dbReference type="SUPFAM" id="SSF55729">
    <property type="entry name" value="Acyl-CoA N-acyltransferases (Nat)"/>
    <property type="match status" value="1"/>
</dbReference>
<comment type="caution">
    <text evidence="2">The sequence shown here is derived from an EMBL/GenBank/DDBJ whole genome shotgun (WGS) entry which is preliminary data.</text>
</comment>
<dbReference type="PROSITE" id="PS51186">
    <property type="entry name" value="GNAT"/>
    <property type="match status" value="1"/>
</dbReference>
<dbReference type="RefSeq" id="WP_145342122.1">
    <property type="nucleotide sequence ID" value="NZ_SMLY01000063.1"/>
</dbReference>
<evidence type="ECO:0000313" key="2">
    <source>
        <dbReference type="EMBL" id="TWI89473.1"/>
    </source>
</evidence>
<dbReference type="Gene3D" id="3.40.630.30">
    <property type="match status" value="1"/>
</dbReference>
<dbReference type="InterPro" id="IPR016181">
    <property type="entry name" value="Acyl_CoA_acyltransferase"/>
</dbReference>
<protein>
    <submittedName>
        <fullName evidence="2">Acetyltransferase (GNAT) family protein</fullName>
    </submittedName>
</protein>
<dbReference type="CDD" id="cd04301">
    <property type="entry name" value="NAT_SF"/>
    <property type="match status" value="1"/>
</dbReference>
<name>A0A562T822_9HYPH</name>
<keyword evidence="2" id="KW-0808">Transferase</keyword>
<evidence type="ECO:0000259" key="1">
    <source>
        <dbReference type="PROSITE" id="PS51186"/>
    </source>
</evidence>
<accession>A0A562T822</accession>
<keyword evidence="3" id="KW-1185">Reference proteome</keyword>
<sequence>MPAAQTVTLYKARSAQDLSAIRSLFRAYADWLNIDLAYQGFEEELAGLPGKYAPPSGELFLAGAGENPPCGCVALRPFGEEGWCEMKRLYVAPEGRGHGLGGALVEAVIGEGQALGYSAMVLDTLPAMRPAIGLYKRHGFYEIPAYYDTPVSETVFFKKTL</sequence>
<dbReference type="GO" id="GO:0016747">
    <property type="term" value="F:acyltransferase activity, transferring groups other than amino-acyl groups"/>
    <property type="evidence" value="ECO:0007669"/>
    <property type="project" value="InterPro"/>
</dbReference>
<dbReference type="OrthoDB" id="2436196at2"/>
<dbReference type="Pfam" id="PF00583">
    <property type="entry name" value="Acetyltransf_1"/>
    <property type="match status" value="1"/>
</dbReference>
<dbReference type="InterPro" id="IPR000182">
    <property type="entry name" value="GNAT_dom"/>
</dbReference>